<accession>A0A8S3C7S7</accession>
<organism evidence="1 2">
    <name type="scientific">Rotaria magnacalcarata</name>
    <dbReference type="NCBI Taxonomy" id="392030"/>
    <lineage>
        <taxon>Eukaryota</taxon>
        <taxon>Metazoa</taxon>
        <taxon>Spiralia</taxon>
        <taxon>Gnathifera</taxon>
        <taxon>Rotifera</taxon>
        <taxon>Eurotatoria</taxon>
        <taxon>Bdelloidea</taxon>
        <taxon>Philodinida</taxon>
        <taxon>Philodinidae</taxon>
        <taxon>Rotaria</taxon>
    </lineage>
</organism>
<feature type="non-terminal residue" evidence="1">
    <location>
        <position position="70"/>
    </location>
</feature>
<reference evidence="1" key="1">
    <citation type="submission" date="2021-02" db="EMBL/GenBank/DDBJ databases">
        <authorList>
            <person name="Nowell W R."/>
        </authorList>
    </citation>
    <scope>NUCLEOTIDE SEQUENCE</scope>
</reference>
<protein>
    <submittedName>
        <fullName evidence="1">Uncharacterized protein</fullName>
    </submittedName>
</protein>
<sequence length="70" mass="8099">MKTSLIVEFVTLLTIKDARMTIVDELVSLTERSPGRRLWSAYTLVTACIRSRYDRKRPYFAVLHGPVLRS</sequence>
<evidence type="ECO:0000313" key="1">
    <source>
        <dbReference type="EMBL" id="CAF4893616.1"/>
    </source>
</evidence>
<comment type="caution">
    <text evidence="1">The sequence shown here is derived from an EMBL/GenBank/DDBJ whole genome shotgun (WGS) entry which is preliminary data.</text>
</comment>
<name>A0A8S3C7S7_9BILA</name>
<proteinExistence type="predicted"/>
<gene>
    <name evidence="1" type="ORF">GIL414_LOCUS51468</name>
</gene>
<dbReference type="AlphaFoldDB" id="A0A8S3C7S7"/>
<dbReference type="Proteomes" id="UP000681720">
    <property type="component" value="Unassembled WGS sequence"/>
</dbReference>
<dbReference type="EMBL" id="CAJOBJ010173966">
    <property type="protein sequence ID" value="CAF4893616.1"/>
    <property type="molecule type" value="Genomic_DNA"/>
</dbReference>
<evidence type="ECO:0000313" key="2">
    <source>
        <dbReference type="Proteomes" id="UP000681720"/>
    </source>
</evidence>